<dbReference type="GO" id="GO:0030246">
    <property type="term" value="F:carbohydrate binding"/>
    <property type="evidence" value="ECO:0007669"/>
    <property type="project" value="InterPro"/>
</dbReference>
<dbReference type="InterPro" id="IPR018909">
    <property type="entry name" value="Eng1_septum"/>
</dbReference>
<reference evidence="3" key="1">
    <citation type="submission" date="2023-03" db="EMBL/GenBank/DDBJ databases">
        <title>Massive genome expansion in bonnet fungi (Mycena s.s.) driven by repeated elements and novel gene families across ecological guilds.</title>
        <authorList>
            <consortium name="Lawrence Berkeley National Laboratory"/>
            <person name="Harder C.B."/>
            <person name="Miyauchi S."/>
            <person name="Viragh M."/>
            <person name="Kuo A."/>
            <person name="Thoen E."/>
            <person name="Andreopoulos B."/>
            <person name="Lu D."/>
            <person name="Skrede I."/>
            <person name="Drula E."/>
            <person name="Henrissat B."/>
            <person name="Morin E."/>
            <person name="Kohler A."/>
            <person name="Barry K."/>
            <person name="LaButti K."/>
            <person name="Morin E."/>
            <person name="Salamov A."/>
            <person name="Lipzen A."/>
            <person name="Mereny Z."/>
            <person name="Hegedus B."/>
            <person name="Baldrian P."/>
            <person name="Stursova M."/>
            <person name="Weitz H."/>
            <person name="Taylor A."/>
            <person name="Grigoriev I.V."/>
            <person name="Nagy L.G."/>
            <person name="Martin F."/>
            <person name="Kauserud H."/>
        </authorList>
    </citation>
    <scope>NUCLEOTIDE SEQUENCE</scope>
    <source>
        <strain evidence="3">9284</strain>
    </source>
</reference>
<name>A0AAD7FM77_9AGAR</name>
<feature type="domain" description="Endo-1,3(4)-beta-glucanase 1 carbohydrate binding" evidence="2">
    <location>
        <begin position="86"/>
        <end position="133"/>
    </location>
</feature>
<dbReference type="Proteomes" id="UP001221142">
    <property type="component" value="Unassembled WGS sequence"/>
</dbReference>
<dbReference type="Pfam" id="PF10645">
    <property type="entry name" value="Carb_bind"/>
    <property type="match status" value="2"/>
</dbReference>
<evidence type="ECO:0000313" key="3">
    <source>
        <dbReference type="EMBL" id="KAJ7627425.1"/>
    </source>
</evidence>
<evidence type="ECO:0000313" key="4">
    <source>
        <dbReference type="Proteomes" id="UP001221142"/>
    </source>
</evidence>
<dbReference type="EMBL" id="JARKIF010000011">
    <property type="protein sequence ID" value="KAJ7627425.1"/>
    <property type="molecule type" value="Genomic_DNA"/>
</dbReference>
<sequence length="177" mass="19448">MARLFILALLSFVATSVFAELLLSCSGNDYYASQYTCFDEDFLCPINNGDRTVRCAEACYSLSQYSCATDTLEPYLPNGVNPDQPCGSEIFDPSTSLCLDRYFVCPIVNGTAYFNCEDGCYDPTQYGCALGQLYPVGTVPPTCVPQYSDPNNCDYYGCVQEPCCAGLWDGADRCRPL</sequence>
<protein>
    <recommendedName>
        <fullName evidence="2">Endo-1,3(4)-beta-glucanase 1 carbohydrate binding domain-containing protein</fullName>
    </recommendedName>
</protein>
<feature type="chain" id="PRO_5042051379" description="Endo-1,3(4)-beta-glucanase 1 carbohydrate binding domain-containing protein" evidence="1">
    <location>
        <begin position="20"/>
        <end position="177"/>
    </location>
</feature>
<feature type="domain" description="Endo-1,3(4)-beta-glucanase 1 carbohydrate binding" evidence="2">
    <location>
        <begin position="25"/>
        <end position="72"/>
    </location>
</feature>
<dbReference type="AlphaFoldDB" id="A0AAD7FM77"/>
<evidence type="ECO:0000259" key="2">
    <source>
        <dbReference type="Pfam" id="PF10645"/>
    </source>
</evidence>
<organism evidence="3 4">
    <name type="scientific">Roridomyces roridus</name>
    <dbReference type="NCBI Taxonomy" id="1738132"/>
    <lineage>
        <taxon>Eukaryota</taxon>
        <taxon>Fungi</taxon>
        <taxon>Dikarya</taxon>
        <taxon>Basidiomycota</taxon>
        <taxon>Agaricomycotina</taxon>
        <taxon>Agaricomycetes</taxon>
        <taxon>Agaricomycetidae</taxon>
        <taxon>Agaricales</taxon>
        <taxon>Marasmiineae</taxon>
        <taxon>Mycenaceae</taxon>
        <taxon>Roridomyces</taxon>
    </lineage>
</organism>
<keyword evidence="4" id="KW-1185">Reference proteome</keyword>
<evidence type="ECO:0000256" key="1">
    <source>
        <dbReference type="SAM" id="SignalP"/>
    </source>
</evidence>
<gene>
    <name evidence="3" type="ORF">FB45DRAFT_1004870</name>
</gene>
<accession>A0AAD7FM77</accession>
<proteinExistence type="predicted"/>
<comment type="caution">
    <text evidence="3">The sequence shown here is derived from an EMBL/GenBank/DDBJ whole genome shotgun (WGS) entry which is preliminary data.</text>
</comment>
<feature type="signal peptide" evidence="1">
    <location>
        <begin position="1"/>
        <end position="19"/>
    </location>
</feature>
<keyword evidence="1" id="KW-0732">Signal</keyword>